<dbReference type="PROSITE" id="PS01359">
    <property type="entry name" value="ZF_PHD_1"/>
    <property type="match status" value="1"/>
</dbReference>
<dbReference type="Pfam" id="PF13831">
    <property type="entry name" value="PHD_2"/>
    <property type="match status" value="1"/>
</dbReference>
<dbReference type="Gene3D" id="3.40.1090.10">
    <property type="entry name" value="Cytosolic phospholipase A2 catalytic domain"/>
    <property type="match status" value="1"/>
</dbReference>
<feature type="domain" description="PHD-type" evidence="6">
    <location>
        <begin position="47"/>
        <end position="95"/>
    </location>
</feature>
<dbReference type="InterPro" id="IPR016035">
    <property type="entry name" value="Acyl_Trfase/lysoPLipase"/>
</dbReference>
<keyword evidence="1" id="KW-0479">Metal-binding</keyword>
<dbReference type="Pfam" id="PF01734">
    <property type="entry name" value="Patatin"/>
    <property type="match status" value="1"/>
</dbReference>
<dbReference type="Pfam" id="PF13832">
    <property type="entry name" value="zf-HC5HC2H_2"/>
    <property type="match status" value="1"/>
</dbReference>
<evidence type="ECO:0000256" key="1">
    <source>
        <dbReference type="ARBA" id="ARBA00022723"/>
    </source>
</evidence>
<keyword evidence="4" id="KW-0443">Lipid metabolism</keyword>
<reference evidence="7" key="1">
    <citation type="submission" date="2021-11" db="EMBL/GenBank/DDBJ databases">
        <authorList>
            <consortium name="Genoscope - CEA"/>
            <person name="William W."/>
        </authorList>
    </citation>
    <scope>NUCLEOTIDE SEQUENCE</scope>
</reference>
<keyword evidence="3" id="KW-0862">Zinc</keyword>
<comment type="caution">
    <text evidence="7">The sequence shown here is derived from an EMBL/GenBank/DDBJ whole genome shotgun (WGS) entry which is preliminary data.</text>
</comment>
<dbReference type="InterPro" id="IPR001965">
    <property type="entry name" value="Znf_PHD"/>
</dbReference>
<dbReference type="InterPro" id="IPR019786">
    <property type="entry name" value="Zinc_finger_PHD-type_CS"/>
</dbReference>
<evidence type="ECO:0000256" key="5">
    <source>
        <dbReference type="PROSITE-ProRule" id="PRU00146"/>
    </source>
</evidence>
<evidence type="ECO:0000256" key="2">
    <source>
        <dbReference type="ARBA" id="ARBA00022771"/>
    </source>
</evidence>
<organism evidence="7 8">
    <name type="scientific">Pelagomonas calceolata</name>
    <dbReference type="NCBI Taxonomy" id="35677"/>
    <lineage>
        <taxon>Eukaryota</taxon>
        <taxon>Sar</taxon>
        <taxon>Stramenopiles</taxon>
        <taxon>Ochrophyta</taxon>
        <taxon>Pelagophyceae</taxon>
        <taxon>Pelagomonadales</taxon>
        <taxon>Pelagomonadaceae</taxon>
        <taxon>Pelagomonas</taxon>
    </lineage>
</organism>
<dbReference type="SUPFAM" id="SSF57903">
    <property type="entry name" value="FYVE/PHD zinc finger"/>
    <property type="match status" value="1"/>
</dbReference>
<dbReference type="PROSITE" id="PS50016">
    <property type="entry name" value="ZF_PHD_2"/>
    <property type="match status" value="1"/>
</dbReference>
<keyword evidence="8" id="KW-1185">Reference proteome</keyword>
<evidence type="ECO:0000313" key="7">
    <source>
        <dbReference type="EMBL" id="CAH0377023.1"/>
    </source>
</evidence>
<dbReference type="InterPro" id="IPR002641">
    <property type="entry name" value="PNPLA_dom"/>
</dbReference>
<dbReference type="OrthoDB" id="216165at2759"/>
<name>A0A8J2SS34_9STRA</name>
<dbReference type="InterPro" id="IPR050701">
    <property type="entry name" value="Histone_Mod_Regulator"/>
</dbReference>
<dbReference type="Proteomes" id="UP000789595">
    <property type="component" value="Unassembled WGS sequence"/>
</dbReference>
<evidence type="ECO:0000256" key="3">
    <source>
        <dbReference type="ARBA" id="ARBA00022833"/>
    </source>
</evidence>
<dbReference type="InterPro" id="IPR011011">
    <property type="entry name" value="Znf_FYVE_PHD"/>
</dbReference>
<sequence length="973" mass="104814">MQSTLELTWPPVWRKPPDLAAAKDENEEAVLDRFARDEGPREEVNRSDICAVCGGGQDAGPFVDCVGCRVRVHRGCYGVVGAPPPRWRCDPCRADTNPLCGLCGAHGGGLKRVGRTGGWTHVCCHLWTPELDADDDMCAVDLDVGPERAETRCDVCGRGNAVRCGHAGCRAAVHASCALKASAPFALSTVINGESESESESESDASCMPFVVLCYQHPQEQLALATTASAYAHAWTASDSLREGRGIGYCLAARRPTRARVSIKRRGQKGDWLGGPRDHCYVLAFALDENRAFKRDGAPCIASIRKLRLDSSDEELVLDDVSLKAGSTVQVYVASNRLSGSCAYDVRAETSGEHVLCVDGGGACGVVPLAVLAECELETRTSIRDQFDLFADTSTGAIVAFGLAIAELPVAVLQRLYDDLVRLIFGSKNLNAQQRRWRLQAVAGASVEDNVFSVLIHWRGVAEADRPRVAGVALAPFRTLRKFSCKCPIYVGDDVTDAALNKFVGPAWRYYVLFWPPRRSARVPGVLARGVLGLLTPTFDFHTGDAFKALAPFGPVGELVAPADESERPARTRATHRLRVVDDVRAFLDALPASISDKEGVLVAGVETDGNDLVIEGTGLTGHPDARARTVGYPKSQVKVLTEKDVDLLEPFLIQPPACGKKLTVHAYAASGDEMAIVIFAPSDGGTVASSQLRALTNAAFKKVDAALRQKGLTNDEKTGGSYWPAGVAGSFVSSPATRTIDIGKGTVVVPWIREDTHKPAVESVMAAVAPVIGQCAEIIHHGVPDVLEAMSQVANHPVMCDTLMLPTDDMQHPDDDGRSKHSLSVNQVVVRVAGKPLGLDAGSRHVKERSFQPCGLHVDAGDVRHPRGSPLIYSYVQQKGAAQVDGRPLKKNDLMIFEETSGGRCIRIQTACPDHPEPRTPGHTLLRIVPYTLSGVKKFADAVENDPELWQEVLNGDFDEDLRGRFARFQSG</sequence>
<dbReference type="Gene3D" id="3.30.40.10">
    <property type="entry name" value="Zinc/RING finger domain, C3HC4 (zinc finger)"/>
    <property type="match status" value="2"/>
</dbReference>
<dbReference type="SMART" id="SM00249">
    <property type="entry name" value="PHD"/>
    <property type="match status" value="2"/>
</dbReference>
<dbReference type="CDD" id="cd15571">
    <property type="entry name" value="ePHD"/>
    <property type="match status" value="1"/>
</dbReference>
<dbReference type="SUPFAM" id="SSF52151">
    <property type="entry name" value="FabD/lysophospholipase-like"/>
    <property type="match status" value="1"/>
</dbReference>
<dbReference type="EMBL" id="CAKKNE010000005">
    <property type="protein sequence ID" value="CAH0377023.1"/>
    <property type="molecule type" value="Genomic_DNA"/>
</dbReference>
<dbReference type="PANTHER" id="PTHR13793:SF148">
    <property type="entry name" value="RING_FYVE_PHD ZINC FINGER SUPERFAMILY PROTEIN"/>
    <property type="match status" value="1"/>
</dbReference>
<dbReference type="AlphaFoldDB" id="A0A8J2SS34"/>
<evidence type="ECO:0000256" key="4">
    <source>
        <dbReference type="ARBA" id="ARBA00023098"/>
    </source>
</evidence>
<dbReference type="GO" id="GO:0006357">
    <property type="term" value="P:regulation of transcription by RNA polymerase II"/>
    <property type="evidence" value="ECO:0007669"/>
    <property type="project" value="TreeGrafter"/>
</dbReference>
<keyword evidence="2 5" id="KW-0863">Zinc-finger</keyword>
<dbReference type="GO" id="GO:0006629">
    <property type="term" value="P:lipid metabolic process"/>
    <property type="evidence" value="ECO:0007669"/>
    <property type="project" value="UniProtKB-KW"/>
</dbReference>
<evidence type="ECO:0000259" key="6">
    <source>
        <dbReference type="PROSITE" id="PS50016"/>
    </source>
</evidence>
<evidence type="ECO:0000313" key="8">
    <source>
        <dbReference type="Proteomes" id="UP000789595"/>
    </source>
</evidence>
<accession>A0A8J2SS34</accession>
<gene>
    <name evidence="7" type="ORF">PECAL_5P16060</name>
</gene>
<protein>
    <recommendedName>
        <fullName evidence="6">PHD-type domain-containing protein</fullName>
    </recommendedName>
</protein>
<dbReference type="InterPro" id="IPR019787">
    <property type="entry name" value="Znf_PHD-finger"/>
</dbReference>
<dbReference type="GO" id="GO:0008270">
    <property type="term" value="F:zinc ion binding"/>
    <property type="evidence" value="ECO:0007669"/>
    <property type="project" value="UniProtKB-KW"/>
</dbReference>
<dbReference type="InterPro" id="IPR013083">
    <property type="entry name" value="Znf_RING/FYVE/PHD"/>
</dbReference>
<proteinExistence type="predicted"/>
<dbReference type="PANTHER" id="PTHR13793">
    <property type="entry name" value="PHD FINGER PROTEINS"/>
    <property type="match status" value="1"/>
</dbReference>